<evidence type="ECO:0000313" key="2">
    <source>
        <dbReference type="EnsemblFungi" id="MAPG_00966T0"/>
    </source>
</evidence>
<reference evidence="3" key="1">
    <citation type="submission" date="2010-05" db="EMBL/GenBank/DDBJ databases">
        <title>The genome sequence of Magnaporthe poae strain ATCC 64411.</title>
        <authorList>
            <person name="Ma L.-J."/>
            <person name="Dead R."/>
            <person name="Young S."/>
            <person name="Zeng Q."/>
            <person name="Koehrsen M."/>
            <person name="Alvarado L."/>
            <person name="Berlin A."/>
            <person name="Chapman S.B."/>
            <person name="Chen Z."/>
            <person name="Freedman E."/>
            <person name="Gellesch M."/>
            <person name="Goldberg J."/>
            <person name="Griggs A."/>
            <person name="Gujja S."/>
            <person name="Heilman E.R."/>
            <person name="Heiman D."/>
            <person name="Hepburn T."/>
            <person name="Howarth C."/>
            <person name="Jen D."/>
            <person name="Larson L."/>
            <person name="Mehta T."/>
            <person name="Neiman D."/>
            <person name="Pearson M."/>
            <person name="Roberts A."/>
            <person name="Saif S."/>
            <person name="Shea T."/>
            <person name="Shenoy N."/>
            <person name="Sisk P."/>
            <person name="Stolte C."/>
            <person name="Sykes S."/>
            <person name="Walk T."/>
            <person name="White J."/>
            <person name="Yandava C."/>
            <person name="Haas B."/>
            <person name="Nusbaum C."/>
            <person name="Birren B."/>
        </authorList>
    </citation>
    <scope>NUCLEOTIDE SEQUENCE [LARGE SCALE GENOMIC DNA]</scope>
    <source>
        <strain evidence="3">ATCC 64411 / 73-15</strain>
    </source>
</reference>
<dbReference type="EnsemblFungi" id="MAPG_00966T0">
    <property type="protein sequence ID" value="MAPG_00966T0"/>
    <property type="gene ID" value="MAPG_00966"/>
</dbReference>
<dbReference type="AlphaFoldDB" id="A0A0C4DMF9"/>
<gene>
    <name evidence="1" type="ORF">MAPG_00966</name>
</gene>
<dbReference type="VEuPathDB" id="FungiDB:MAPG_00966"/>
<reference evidence="1" key="2">
    <citation type="submission" date="2010-05" db="EMBL/GenBank/DDBJ databases">
        <title>The Genome Sequence of Magnaporthe poae strain ATCC 64411.</title>
        <authorList>
            <consortium name="The Broad Institute Genome Sequencing Platform"/>
            <consortium name="Broad Institute Genome Sequencing Center for Infectious Disease"/>
            <person name="Ma L.-J."/>
            <person name="Dead R."/>
            <person name="Young S."/>
            <person name="Zeng Q."/>
            <person name="Koehrsen M."/>
            <person name="Alvarado L."/>
            <person name="Berlin A."/>
            <person name="Chapman S.B."/>
            <person name="Chen Z."/>
            <person name="Freedman E."/>
            <person name="Gellesch M."/>
            <person name="Goldberg J."/>
            <person name="Griggs A."/>
            <person name="Gujja S."/>
            <person name="Heilman E.R."/>
            <person name="Heiman D."/>
            <person name="Hepburn T."/>
            <person name="Howarth C."/>
            <person name="Jen D."/>
            <person name="Larson L."/>
            <person name="Mehta T."/>
            <person name="Neiman D."/>
            <person name="Pearson M."/>
            <person name="Roberts A."/>
            <person name="Saif S."/>
            <person name="Shea T."/>
            <person name="Shenoy N."/>
            <person name="Sisk P."/>
            <person name="Stolte C."/>
            <person name="Sykes S."/>
            <person name="Walk T."/>
            <person name="White J."/>
            <person name="Yandava C."/>
            <person name="Haas B."/>
            <person name="Nusbaum C."/>
            <person name="Birren B."/>
        </authorList>
    </citation>
    <scope>NUCLEOTIDE SEQUENCE</scope>
    <source>
        <strain evidence="1">ATCC 64411</strain>
    </source>
</reference>
<protein>
    <submittedName>
        <fullName evidence="1 2">Uncharacterized protein</fullName>
    </submittedName>
</protein>
<reference evidence="2" key="5">
    <citation type="submission" date="2015-06" db="UniProtKB">
        <authorList>
            <consortium name="EnsemblFungi"/>
        </authorList>
    </citation>
    <scope>IDENTIFICATION</scope>
    <source>
        <strain evidence="2">ATCC 64411</strain>
    </source>
</reference>
<keyword evidence="3" id="KW-1185">Reference proteome</keyword>
<evidence type="ECO:0000313" key="3">
    <source>
        <dbReference type="Proteomes" id="UP000011715"/>
    </source>
</evidence>
<organism evidence="2 3">
    <name type="scientific">Magnaporthiopsis poae (strain ATCC 64411 / 73-15)</name>
    <name type="common">Kentucky bluegrass fungus</name>
    <name type="synonym">Magnaporthe poae</name>
    <dbReference type="NCBI Taxonomy" id="644358"/>
    <lineage>
        <taxon>Eukaryota</taxon>
        <taxon>Fungi</taxon>
        <taxon>Dikarya</taxon>
        <taxon>Ascomycota</taxon>
        <taxon>Pezizomycotina</taxon>
        <taxon>Sordariomycetes</taxon>
        <taxon>Sordariomycetidae</taxon>
        <taxon>Magnaporthales</taxon>
        <taxon>Magnaporthaceae</taxon>
        <taxon>Magnaporthiopsis</taxon>
    </lineage>
</organism>
<dbReference type="EMBL" id="ADBL01000231">
    <property type="status" value="NOT_ANNOTATED_CDS"/>
    <property type="molecule type" value="Genomic_DNA"/>
</dbReference>
<evidence type="ECO:0000313" key="1">
    <source>
        <dbReference type="EMBL" id="KLU81885.1"/>
    </source>
</evidence>
<proteinExistence type="predicted"/>
<name>A0A0C4DMF9_MAGP6</name>
<accession>A0A0C4DMF9</accession>
<dbReference type="EMBL" id="GL876966">
    <property type="protein sequence ID" value="KLU81885.1"/>
    <property type="molecule type" value="Genomic_DNA"/>
</dbReference>
<reference evidence="1" key="3">
    <citation type="submission" date="2011-03" db="EMBL/GenBank/DDBJ databases">
        <title>Annotation of Magnaporthe poae ATCC 64411.</title>
        <authorList>
            <person name="Ma L.-J."/>
            <person name="Dead R."/>
            <person name="Young S.K."/>
            <person name="Zeng Q."/>
            <person name="Gargeya S."/>
            <person name="Fitzgerald M."/>
            <person name="Haas B."/>
            <person name="Abouelleil A."/>
            <person name="Alvarado L."/>
            <person name="Arachchi H.M."/>
            <person name="Berlin A."/>
            <person name="Brown A."/>
            <person name="Chapman S.B."/>
            <person name="Chen Z."/>
            <person name="Dunbar C."/>
            <person name="Freedman E."/>
            <person name="Gearin G."/>
            <person name="Gellesch M."/>
            <person name="Goldberg J."/>
            <person name="Griggs A."/>
            <person name="Gujja S."/>
            <person name="Heiman D."/>
            <person name="Howarth C."/>
            <person name="Larson L."/>
            <person name="Lui A."/>
            <person name="MacDonald P.J.P."/>
            <person name="Mehta T."/>
            <person name="Montmayeur A."/>
            <person name="Murphy C."/>
            <person name="Neiman D."/>
            <person name="Pearson M."/>
            <person name="Priest M."/>
            <person name="Roberts A."/>
            <person name="Saif S."/>
            <person name="Shea T."/>
            <person name="Shenoy N."/>
            <person name="Sisk P."/>
            <person name="Stolte C."/>
            <person name="Sykes S."/>
            <person name="Yandava C."/>
            <person name="Wortman J."/>
            <person name="Nusbaum C."/>
            <person name="Birren B."/>
        </authorList>
    </citation>
    <scope>NUCLEOTIDE SEQUENCE</scope>
    <source>
        <strain evidence="1">ATCC 64411</strain>
    </source>
</reference>
<reference evidence="2" key="4">
    <citation type="journal article" date="2015" name="G3 (Bethesda)">
        <title>Genome sequences of three phytopathogenic species of the Magnaporthaceae family of fungi.</title>
        <authorList>
            <person name="Okagaki L.H."/>
            <person name="Nunes C.C."/>
            <person name="Sailsbery J."/>
            <person name="Clay B."/>
            <person name="Brown D."/>
            <person name="John T."/>
            <person name="Oh Y."/>
            <person name="Young N."/>
            <person name="Fitzgerald M."/>
            <person name="Haas B.J."/>
            <person name="Zeng Q."/>
            <person name="Young S."/>
            <person name="Adiconis X."/>
            <person name="Fan L."/>
            <person name="Levin J.Z."/>
            <person name="Mitchell T.K."/>
            <person name="Okubara P.A."/>
            <person name="Farman M.L."/>
            <person name="Kohn L.M."/>
            <person name="Birren B."/>
            <person name="Ma L.-J."/>
            <person name="Dean R.A."/>
        </authorList>
    </citation>
    <scope>NUCLEOTIDE SEQUENCE</scope>
    <source>
        <strain evidence="2">ATCC 64411 / 73-15</strain>
    </source>
</reference>
<sequence length="216" mass="23866">MGPEGSLPKCNPRGDCDARHVNSRFSAGGRSGDTHHQPLSVTLVATSRKRRETFNNQVKRGGDQCQPPRRASVFLSAYSRRRLGTVRRAAAKQDGRSFADPICTTMCMMLSATCKTMRRGCIAASKHDLFLPRWYLTLILLVHSPPGTYRIPSPDPQKLPPKLKNFSQALPRSSSGSYDIRQTEGKMALGCFWRGCHGAKARSLARSGPRGRNARV</sequence>
<dbReference type="Proteomes" id="UP000011715">
    <property type="component" value="Unassembled WGS sequence"/>
</dbReference>